<dbReference type="AlphaFoldDB" id="A0A7W9MWT3"/>
<accession>A0A7W9MWT3</accession>
<dbReference type="InterPro" id="IPR036278">
    <property type="entry name" value="Sialidase_sf"/>
</dbReference>
<keyword evidence="4" id="KW-0732">Signal</keyword>
<keyword evidence="6" id="KW-0378">Hydrolase</keyword>
<evidence type="ECO:0000256" key="2">
    <source>
        <dbReference type="ARBA" id="ARBA00009348"/>
    </source>
</evidence>
<evidence type="ECO:0000313" key="6">
    <source>
        <dbReference type="EMBL" id="MBB5839386.1"/>
    </source>
</evidence>
<sequence>MHLSRTVLPLALALTLATTLTAGATPADKGKCQESTPFKSGVGGYASYRIPAVVKAKDTLLAFAEGRRGGSSDTGDIDIVLRHSTDGGCTWGPQQVVTDQGTNTIGNPAPVVDPKTGDVVLLSVRNGPVSEAQILRGEASAEDTRRVFLQRSTDHGRTFSAPAEITATTKLDNWRWYATTPGHAIALRSGRLVVPANHSIAPPAGSTDTGAEAKYYGGHSLYSDDGGRTWQIGYVDDNPDGYLNVNESTAAQLPDGRVYFNTREHNGTAPGTRADAYSSDGGKTLDKPFRPQATLIGPVVQASVLAVGNTLLYSGPADPAARAAMTIRTSKDQGVTWQSSLAISGLPAAYSDLVSLDRGTIGLLYETGDFSANETITFRRIPLKDLDR</sequence>
<dbReference type="PANTHER" id="PTHR10628">
    <property type="entry name" value="SIALIDASE"/>
    <property type="match status" value="1"/>
</dbReference>
<dbReference type="InterPro" id="IPR011040">
    <property type="entry name" value="Sialidase"/>
</dbReference>
<dbReference type="CDD" id="cd15482">
    <property type="entry name" value="Sialidase_non-viral"/>
    <property type="match status" value="1"/>
</dbReference>
<dbReference type="PANTHER" id="PTHR10628:SF30">
    <property type="entry name" value="EXO-ALPHA-SIALIDASE"/>
    <property type="match status" value="1"/>
</dbReference>
<protein>
    <recommendedName>
        <fullName evidence="3">exo-alpha-sialidase</fullName>
        <ecNumber evidence="3">3.2.1.18</ecNumber>
    </recommendedName>
</protein>
<proteinExistence type="inferred from homology"/>
<comment type="catalytic activity">
    <reaction evidence="1">
        <text>Hydrolysis of alpha-(2-&gt;3)-, alpha-(2-&gt;6)-, alpha-(2-&gt;8)- glycosidic linkages of terminal sialic acid residues in oligosaccharides, glycoproteins, glycolipids, colominic acid and synthetic substrates.</text>
        <dbReference type="EC" id="3.2.1.18"/>
    </reaction>
</comment>
<dbReference type="RefSeq" id="WP_184801013.1">
    <property type="nucleotide sequence ID" value="NZ_JACHMY010000001.1"/>
</dbReference>
<dbReference type="EC" id="3.2.1.18" evidence="3"/>
<feature type="signal peptide" evidence="4">
    <location>
        <begin position="1"/>
        <end position="24"/>
    </location>
</feature>
<evidence type="ECO:0000313" key="7">
    <source>
        <dbReference type="Proteomes" id="UP000549971"/>
    </source>
</evidence>
<gene>
    <name evidence="6" type="ORF">HDA39_006120</name>
</gene>
<dbReference type="Proteomes" id="UP000549971">
    <property type="component" value="Unassembled WGS sequence"/>
</dbReference>
<dbReference type="SUPFAM" id="SSF50939">
    <property type="entry name" value="Sialidases"/>
    <property type="match status" value="1"/>
</dbReference>
<evidence type="ECO:0000256" key="3">
    <source>
        <dbReference type="ARBA" id="ARBA00012733"/>
    </source>
</evidence>
<dbReference type="GO" id="GO:0006689">
    <property type="term" value="P:ganglioside catabolic process"/>
    <property type="evidence" value="ECO:0007669"/>
    <property type="project" value="TreeGrafter"/>
</dbReference>
<dbReference type="GO" id="GO:0009313">
    <property type="term" value="P:oligosaccharide catabolic process"/>
    <property type="evidence" value="ECO:0007669"/>
    <property type="project" value="TreeGrafter"/>
</dbReference>
<dbReference type="GO" id="GO:0004308">
    <property type="term" value="F:exo-alpha-sialidase activity"/>
    <property type="evidence" value="ECO:0007669"/>
    <property type="project" value="UniProtKB-EC"/>
</dbReference>
<name>A0A7W9MWT3_9ACTN</name>
<reference evidence="6 7" key="1">
    <citation type="submission" date="2020-08" db="EMBL/GenBank/DDBJ databases">
        <title>Sequencing the genomes of 1000 actinobacteria strains.</title>
        <authorList>
            <person name="Klenk H.-P."/>
        </authorList>
    </citation>
    <scope>NUCLEOTIDE SEQUENCE [LARGE SCALE GENOMIC DNA]</scope>
    <source>
        <strain evidence="6 7">DSM 28967</strain>
    </source>
</reference>
<dbReference type="InterPro" id="IPR026856">
    <property type="entry name" value="Sialidase_fam"/>
</dbReference>
<organism evidence="6 7">
    <name type="scientific">Kribbella italica</name>
    <dbReference type="NCBI Taxonomy" id="1540520"/>
    <lineage>
        <taxon>Bacteria</taxon>
        <taxon>Bacillati</taxon>
        <taxon>Actinomycetota</taxon>
        <taxon>Actinomycetes</taxon>
        <taxon>Propionibacteriales</taxon>
        <taxon>Kribbellaceae</taxon>
        <taxon>Kribbella</taxon>
    </lineage>
</organism>
<keyword evidence="7" id="KW-1185">Reference proteome</keyword>
<comment type="caution">
    <text evidence="6">The sequence shown here is derived from an EMBL/GenBank/DDBJ whole genome shotgun (WGS) entry which is preliminary data.</text>
</comment>
<feature type="chain" id="PRO_5031134189" description="exo-alpha-sialidase" evidence="4">
    <location>
        <begin position="25"/>
        <end position="388"/>
    </location>
</feature>
<evidence type="ECO:0000259" key="5">
    <source>
        <dbReference type="Pfam" id="PF13088"/>
    </source>
</evidence>
<dbReference type="EMBL" id="JACHMY010000001">
    <property type="protein sequence ID" value="MBB5839386.1"/>
    <property type="molecule type" value="Genomic_DNA"/>
</dbReference>
<dbReference type="Gene3D" id="2.120.10.10">
    <property type="match status" value="1"/>
</dbReference>
<evidence type="ECO:0000256" key="1">
    <source>
        <dbReference type="ARBA" id="ARBA00000427"/>
    </source>
</evidence>
<dbReference type="GO" id="GO:0016020">
    <property type="term" value="C:membrane"/>
    <property type="evidence" value="ECO:0007669"/>
    <property type="project" value="TreeGrafter"/>
</dbReference>
<dbReference type="Pfam" id="PF13088">
    <property type="entry name" value="BNR_2"/>
    <property type="match status" value="1"/>
</dbReference>
<comment type="similarity">
    <text evidence="2">Belongs to the glycosyl hydrolase 33 family.</text>
</comment>
<evidence type="ECO:0000256" key="4">
    <source>
        <dbReference type="SAM" id="SignalP"/>
    </source>
</evidence>
<keyword evidence="6" id="KW-0326">Glycosidase</keyword>
<feature type="domain" description="Sialidase" evidence="5">
    <location>
        <begin position="59"/>
        <end position="361"/>
    </location>
</feature>
<dbReference type="GO" id="GO:0005737">
    <property type="term" value="C:cytoplasm"/>
    <property type="evidence" value="ECO:0007669"/>
    <property type="project" value="TreeGrafter"/>
</dbReference>